<dbReference type="GO" id="GO:0003723">
    <property type="term" value="F:RNA binding"/>
    <property type="evidence" value="ECO:0007669"/>
    <property type="project" value="UniProtKB-KW"/>
</dbReference>
<keyword evidence="12" id="KW-1185">Reference proteome</keyword>
<dbReference type="Pfam" id="PF08284">
    <property type="entry name" value="RVP_2"/>
    <property type="match status" value="1"/>
</dbReference>
<dbReference type="InterPro" id="IPR000477">
    <property type="entry name" value="RT_dom"/>
</dbReference>
<dbReference type="OrthoDB" id="1738534at2759"/>
<evidence type="ECO:0000256" key="8">
    <source>
        <dbReference type="ARBA" id="ARBA00023268"/>
    </source>
</evidence>
<keyword evidence="2" id="KW-0548">Nucleotidyltransferase</keyword>
<dbReference type="InterPro" id="IPR043128">
    <property type="entry name" value="Rev_trsase/Diguanyl_cyclase"/>
</dbReference>
<dbReference type="PROSITE" id="PS00141">
    <property type="entry name" value="ASP_PROTEASE"/>
    <property type="match status" value="1"/>
</dbReference>
<dbReference type="InterPro" id="IPR041577">
    <property type="entry name" value="RT_RNaseH_2"/>
</dbReference>
<dbReference type="CDD" id="cd01647">
    <property type="entry name" value="RT_LTR"/>
    <property type="match status" value="1"/>
</dbReference>
<evidence type="ECO:0000313" key="13">
    <source>
        <dbReference type="RefSeq" id="XP_027093474.2"/>
    </source>
</evidence>
<evidence type="ECO:0000256" key="6">
    <source>
        <dbReference type="ARBA" id="ARBA00022884"/>
    </source>
</evidence>
<keyword evidence="5" id="KW-0460">Magnesium</keyword>
<dbReference type="InterPro" id="IPR045358">
    <property type="entry name" value="Ty3_capsid"/>
</dbReference>
<protein>
    <recommendedName>
        <fullName evidence="11">Reverse transcriptase domain-containing protein</fullName>
    </recommendedName>
</protein>
<dbReference type="GO" id="GO:0004190">
    <property type="term" value="F:aspartic-type endopeptidase activity"/>
    <property type="evidence" value="ECO:0007669"/>
    <property type="project" value="InterPro"/>
</dbReference>
<dbReference type="Pfam" id="PF17919">
    <property type="entry name" value="RT_RNaseH_2"/>
    <property type="match status" value="1"/>
</dbReference>
<sequence length="1052" mass="119780">MAESTKYRTLEEQIKKQEVRLQELVETMAGVQAAGQLQFQKELEQRSSRLEALIGTLNQRFDSIELKFNSLLNVMMKEKGCAEQDSRTSEPLLPTPPPHMKLGNQNGTPCAPPENRSKQFHPILPKLEMPMFVAGNPREWLRKCQKYFLNYQIPDNQKVEMVEMFLEGKADNWFQGVKLERPHLSWTEFSDLMCERFSGKGSRDVVEEFNKLQQKGTIEEYEEKFEELKTLMLLRNPKLDELYFVSSFVSGLKEEIRPMVKMFKPQSLAKAFEVAELQECSLEVQARHSRSASKTVLDSRFGLFKNPPNNPKSPSSYRIPAITPNTNKSENVAREFNKISAEEIQYRRKHDLCYRCGEMFGAGHRCKPGSLNCVDLEEGDETDFEDAEGEQDASTGRVGELAEVSLNALNGAMNRKSIILLGNMGGLPVKILVDTGASNSFIHFDLAKSLYLPHQEVTPFTVTLADGTDITSGAICPRVKWLIQDYQFQFDLKVMDLGNWDIILGVDWMYQFSPITFDFHSLSIALSSSGSLLHLQGLINQPVMKLVRGKDLRSFIQEKHRHCAALQAESQEHQQRDIPEQVEAVLQQYSQVFATPTGLPPKREPDHQITLKPGAEPFKLKPYRYPHAHKTEIEKQVAEMLSSGIVIHSSSPFASPILLVKKKDNSWRLCVDYRKLNELTVKDRFPIPNIDELLNELHGMKYMSKLDLRAGYHQLRVKAMDTRKTAFQTHHGHFEFLVMPFGLTNAPATFQALMNRIFQPYMRKFVLVFFDDILIYSPTFESHLQHLQIVLGVLANNQLFCKRSKCSFAQTSVEYLGHVISENGVSMDKSKIECILSWPAPETVKELRGFLGLTGYYRRFVKGYGVISKPLTQLLKKDGFTWNSEAQMAFEDLKKAMTTAPVLSMPNFELPFVIETDACEVGIGAVLMQQGHPIAFLSKALANQNLGMSVYEKELFALVLAVTKWKHYLVGHRFIIRTDHQALKYLLEQRLTHPLQHKWLTKLLGLDYEIHYKKGIDNGVADALSRRRIVDHSKGCSTESGILNAISSVQPA</sequence>
<dbReference type="Gene3D" id="2.40.70.10">
    <property type="entry name" value="Acid Proteases"/>
    <property type="match status" value="1"/>
</dbReference>
<evidence type="ECO:0000313" key="12">
    <source>
        <dbReference type="Proteomes" id="UP001652660"/>
    </source>
</evidence>
<evidence type="ECO:0000256" key="9">
    <source>
        <dbReference type="SAM" id="Coils"/>
    </source>
</evidence>
<dbReference type="SUPFAM" id="SSF50630">
    <property type="entry name" value="Acid proteases"/>
    <property type="match status" value="1"/>
</dbReference>
<keyword evidence="3" id="KW-0540">Nuclease</keyword>
<dbReference type="GeneID" id="113713862"/>
<reference evidence="13" key="2">
    <citation type="submission" date="2025-08" db="UniProtKB">
        <authorList>
            <consortium name="RefSeq"/>
        </authorList>
    </citation>
    <scope>IDENTIFICATION</scope>
    <source>
        <tissue evidence="13">Leaves</tissue>
    </source>
</reference>
<dbReference type="Gene3D" id="3.10.20.370">
    <property type="match status" value="1"/>
</dbReference>
<dbReference type="Gene3D" id="3.30.70.270">
    <property type="match status" value="2"/>
</dbReference>
<organism evidence="12 13">
    <name type="scientific">Coffea arabica</name>
    <name type="common">Arabian coffee</name>
    <dbReference type="NCBI Taxonomy" id="13443"/>
    <lineage>
        <taxon>Eukaryota</taxon>
        <taxon>Viridiplantae</taxon>
        <taxon>Streptophyta</taxon>
        <taxon>Embryophyta</taxon>
        <taxon>Tracheophyta</taxon>
        <taxon>Spermatophyta</taxon>
        <taxon>Magnoliopsida</taxon>
        <taxon>eudicotyledons</taxon>
        <taxon>Gunneridae</taxon>
        <taxon>Pentapetalae</taxon>
        <taxon>asterids</taxon>
        <taxon>lamiids</taxon>
        <taxon>Gentianales</taxon>
        <taxon>Rubiaceae</taxon>
        <taxon>Ixoroideae</taxon>
        <taxon>Gardenieae complex</taxon>
        <taxon>Bertiereae - Coffeeae clade</taxon>
        <taxon>Coffeeae</taxon>
        <taxon>Coffea</taxon>
    </lineage>
</organism>
<dbReference type="RefSeq" id="XP_027093474.2">
    <property type="nucleotide sequence ID" value="XM_027237673.2"/>
</dbReference>
<reference evidence="12" key="1">
    <citation type="journal article" date="2025" name="Foods">
        <title>Unveiling the Microbial Signatures of Arabica Coffee Cherries: Insights into Ripeness Specific Diversity, Functional Traits, and Implications for Quality and Safety.</title>
        <authorList>
            <consortium name="RefSeq"/>
            <person name="Tenea G.N."/>
            <person name="Cifuentes V."/>
            <person name="Reyes P."/>
            <person name="Cevallos-Vallejos M."/>
        </authorList>
    </citation>
    <scope>NUCLEOTIDE SEQUENCE [LARGE SCALE GENOMIC DNA]</scope>
</reference>
<dbReference type="PANTHER" id="PTHR37984">
    <property type="entry name" value="PROTEIN CBG26694"/>
    <property type="match status" value="1"/>
</dbReference>
<dbReference type="Proteomes" id="UP001652660">
    <property type="component" value="Chromosome 10c"/>
</dbReference>
<keyword evidence="9" id="KW-0175">Coiled coil</keyword>
<evidence type="ECO:0000256" key="2">
    <source>
        <dbReference type="ARBA" id="ARBA00022695"/>
    </source>
</evidence>
<dbReference type="InterPro" id="IPR001969">
    <property type="entry name" value="Aspartic_peptidase_AS"/>
</dbReference>
<evidence type="ECO:0000256" key="5">
    <source>
        <dbReference type="ARBA" id="ARBA00022842"/>
    </source>
</evidence>
<feature type="region of interest" description="Disordered" evidence="10">
    <location>
        <begin position="302"/>
        <end position="323"/>
    </location>
</feature>
<dbReference type="SUPFAM" id="SSF56672">
    <property type="entry name" value="DNA/RNA polymerases"/>
    <property type="match status" value="1"/>
</dbReference>
<dbReference type="GO" id="GO:0004519">
    <property type="term" value="F:endonuclease activity"/>
    <property type="evidence" value="ECO:0007669"/>
    <property type="project" value="UniProtKB-KW"/>
</dbReference>
<gene>
    <name evidence="13" type="primary">LOC113713862</name>
</gene>
<evidence type="ECO:0000256" key="1">
    <source>
        <dbReference type="ARBA" id="ARBA00022679"/>
    </source>
</evidence>
<dbReference type="CDD" id="cd00303">
    <property type="entry name" value="retropepsin_like"/>
    <property type="match status" value="1"/>
</dbReference>
<keyword evidence="1" id="KW-0808">Transferase</keyword>
<evidence type="ECO:0000256" key="10">
    <source>
        <dbReference type="SAM" id="MobiDB-lite"/>
    </source>
</evidence>
<dbReference type="InterPro" id="IPR043502">
    <property type="entry name" value="DNA/RNA_pol_sf"/>
</dbReference>
<evidence type="ECO:0000256" key="3">
    <source>
        <dbReference type="ARBA" id="ARBA00022722"/>
    </source>
</evidence>
<dbReference type="Pfam" id="PF19259">
    <property type="entry name" value="Ty3_capsid"/>
    <property type="match status" value="1"/>
</dbReference>
<dbReference type="InterPro" id="IPR050951">
    <property type="entry name" value="Retrovirus_Pol_polyprotein"/>
</dbReference>
<feature type="coiled-coil region" evidence="9">
    <location>
        <begin position="7"/>
        <end position="60"/>
    </location>
</feature>
<feature type="domain" description="Reverse transcriptase" evidence="11">
    <location>
        <begin position="641"/>
        <end position="820"/>
    </location>
</feature>
<keyword evidence="7" id="KW-0229">DNA integration</keyword>
<keyword evidence="6" id="KW-0694">RNA-binding</keyword>
<dbReference type="GO" id="GO:0006508">
    <property type="term" value="P:proteolysis"/>
    <property type="evidence" value="ECO:0007669"/>
    <property type="project" value="InterPro"/>
</dbReference>
<keyword evidence="4" id="KW-0255">Endonuclease</keyword>
<dbReference type="PROSITE" id="PS50878">
    <property type="entry name" value="RT_POL"/>
    <property type="match status" value="1"/>
</dbReference>
<dbReference type="GO" id="GO:0015074">
    <property type="term" value="P:DNA integration"/>
    <property type="evidence" value="ECO:0007669"/>
    <property type="project" value="UniProtKB-KW"/>
</dbReference>
<name>A0A6P6USC5_COFAR</name>
<keyword evidence="4" id="KW-0378">Hydrolase</keyword>
<dbReference type="CDD" id="cd09274">
    <property type="entry name" value="RNase_HI_RT_Ty3"/>
    <property type="match status" value="1"/>
</dbReference>
<keyword evidence="8" id="KW-0511">Multifunctional enzyme</keyword>
<dbReference type="InterPro" id="IPR021109">
    <property type="entry name" value="Peptidase_aspartic_dom_sf"/>
</dbReference>
<dbReference type="Gene3D" id="3.10.10.10">
    <property type="entry name" value="HIV Type 1 Reverse Transcriptase, subunit A, domain 1"/>
    <property type="match status" value="1"/>
</dbReference>
<accession>A0A6P6USC5</accession>
<evidence type="ECO:0000259" key="11">
    <source>
        <dbReference type="PROSITE" id="PS50878"/>
    </source>
</evidence>
<proteinExistence type="predicted"/>
<evidence type="ECO:0000256" key="4">
    <source>
        <dbReference type="ARBA" id="ARBA00022759"/>
    </source>
</evidence>
<evidence type="ECO:0000256" key="7">
    <source>
        <dbReference type="ARBA" id="ARBA00022908"/>
    </source>
</evidence>
<dbReference type="AlphaFoldDB" id="A0A6P6USC5"/>
<dbReference type="Pfam" id="PF00078">
    <property type="entry name" value="RVT_1"/>
    <property type="match status" value="1"/>
</dbReference>
<dbReference type="GO" id="GO:0016779">
    <property type="term" value="F:nucleotidyltransferase activity"/>
    <property type="evidence" value="ECO:0007669"/>
    <property type="project" value="UniProtKB-KW"/>
</dbReference>
<dbReference type="PANTHER" id="PTHR37984:SF5">
    <property type="entry name" value="PROTEIN NYNRIN-LIKE"/>
    <property type="match status" value="1"/>
</dbReference>